<evidence type="ECO:0000256" key="1">
    <source>
        <dbReference type="SAM" id="Coils"/>
    </source>
</evidence>
<feature type="coiled-coil region" evidence="1">
    <location>
        <begin position="684"/>
        <end position="711"/>
    </location>
</feature>
<dbReference type="Gene3D" id="1.10.287.1490">
    <property type="match status" value="1"/>
</dbReference>
<keyword evidence="1" id="KW-0175">Coiled coil</keyword>
<name>A0A6P1XY62_9SPIR</name>
<dbReference type="PANTHER" id="PTHR32114">
    <property type="entry name" value="ABC TRANSPORTER ABCH.3"/>
    <property type="match status" value="1"/>
</dbReference>
<feature type="coiled-coil region" evidence="1">
    <location>
        <begin position="586"/>
        <end position="642"/>
    </location>
</feature>
<feature type="coiled-coil region" evidence="1">
    <location>
        <begin position="309"/>
        <end position="336"/>
    </location>
</feature>
<evidence type="ECO:0000313" key="3">
    <source>
        <dbReference type="Proteomes" id="UP000464374"/>
    </source>
</evidence>
<evidence type="ECO:0000313" key="2">
    <source>
        <dbReference type="EMBL" id="QHX42438.1"/>
    </source>
</evidence>
<dbReference type="Gene3D" id="1.20.120.20">
    <property type="entry name" value="Apolipoprotein"/>
    <property type="match status" value="1"/>
</dbReference>
<dbReference type="NCBIfam" id="NF047516">
    <property type="entry name" value="LA_3659_fam"/>
    <property type="match status" value="1"/>
</dbReference>
<dbReference type="Proteomes" id="UP000464374">
    <property type="component" value="Chromosome"/>
</dbReference>
<dbReference type="PANTHER" id="PTHR32114:SF2">
    <property type="entry name" value="ABC TRANSPORTER ABCH.3"/>
    <property type="match status" value="1"/>
</dbReference>
<dbReference type="RefSeq" id="WP_162662322.1">
    <property type="nucleotide sequence ID" value="NZ_CP048020.1"/>
</dbReference>
<protein>
    <submittedName>
        <fullName evidence="2">Uncharacterized protein</fullName>
    </submittedName>
</protein>
<feature type="coiled-coil region" evidence="1">
    <location>
        <begin position="874"/>
        <end position="998"/>
    </location>
</feature>
<feature type="coiled-coil region" evidence="1">
    <location>
        <begin position="432"/>
        <end position="459"/>
    </location>
</feature>
<dbReference type="SUPFAM" id="SSF58113">
    <property type="entry name" value="Apolipoprotein A-I"/>
    <property type="match status" value="2"/>
</dbReference>
<dbReference type="NCBIfam" id="NF047515">
    <property type="entry name" value="SpiroCoCo_C"/>
    <property type="match status" value="1"/>
</dbReference>
<organism evidence="2 3">
    <name type="scientific">Treponema vincentii</name>
    <dbReference type="NCBI Taxonomy" id="69710"/>
    <lineage>
        <taxon>Bacteria</taxon>
        <taxon>Pseudomonadati</taxon>
        <taxon>Spirochaetota</taxon>
        <taxon>Spirochaetia</taxon>
        <taxon>Spirochaetales</taxon>
        <taxon>Treponemataceae</taxon>
        <taxon>Treponema</taxon>
    </lineage>
</organism>
<feature type="coiled-coil region" evidence="1">
    <location>
        <begin position="742"/>
        <end position="822"/>
    </location>
</feature>
<gene>
    <name evidence="2" type="ORF">GWP43_02095</name>
</gene>
<proteinExistence type="predicted"/>
<reference evidence="2 3" key="1">
    <citation type="submission" date="2020-01" db="EMBL/GenBank/DDBJ databases">
        <title>Complete genome sequence of a human oral phylogroup 1 Treponema sp. strain ATCC 700766, originally isolated from periodontitis dental plaque.</title>
        <authorList>
            <person name="Chan Y."/>
            <person name="Huo Y.-B."/>
            <person name="Yu X.-L."/>
            <person name="Zeng H."/>
            <person name="Leung W.-K."/>
            <person name="Watt R.M."/>
        </authorList>
    </citation>
    <scope>NUCLEOTIDE SEQUENCE [LARGE SCALE GENOMIC DNA]</scope>
    <source>
        <strain evidence="2 3">OMZ 804</strain>
    </source>
</reference>
<dbReference type="KEGG" id="trz:GWP43_02095"/>
<accession>A0A6P1XY62</accession>
<dbReference type="AlphaFoldDB" id="A0A6P1XY62"/>
<dbReference type="NCBIfam" id="NF047514">
    <property type="entry name" value="SpiroCoCo_N"/>
    <property type="match status" value="1"/>
</dbReference>
<dbReference type="EMBL" id="CP048020">
    <property type="protein sequence ID" value="QHX42438.1"/>
    <property type="molecule type" value="Genomic_DNA"/>
</dbReference>
<sequence length="1081" mass="123384">MSMQLLASAITLMLSLMLILFFRQMDKNSRSIEKAKKYGDRVKDEIEGFVKERTQNLRDAAIELDAKLSQAIAAVNRLDSIYNDFMKKSDVLTARSSSIDAIEKNVAGAEETIKTVMDMAALAEKNLARVSQESDFVDSLAKKITDARSELNHISKLMPEMQDSFYKQNREHLQMLEEQLTAGFNNTISAFENRVTGAEKKSAELLEVTSIQLNDLYKKAFTEASKKAQNLGDESFAKLQNQMEMQMQHYKSVLDDRSAALEAEITAGMTENKALAQKFKQDWQEEADKLESSLHSKFSAAEIAFTQRITNLEKGLEKTEADMQNTNRQLDSRLTEFETGLNTRLEKTAAKAAQSLTALSQSADTKFAEYKKQAAYYYEKFDKSIAGIDKLSAEMEKAQESVKDRLLQDFGKHTYTMQEKYNGFEKHFSERANALAGRLQEITEQLNVLREESQAALSEKLHTFETDFSSELTRRSDALSGDIQKLRNDVTERLALMGSESESARKDLEDAYKQDLKARLAQTAEEYKGHFAKFKEDIAAIEEGIAKRITASDEALLAYNTQFKNMMDQTKEKAQTYMRNELSGLKLELQESMRQQSVEVENVTKEVKNWLDTVKQESGGQLDAAKADFETWKARIDQQLAEMRTTVDEKVANFTASTERAIEGIGSKYTSYYKDFSVKSDEALKLMQQRINDLNAKVQSAEEEFSAQVRSVTETFTRDAEQATNELDKRINNATGEANHSLDNIRELVHGLRSEVEETQHDLFEKIRRDSEQLTETVEEIDKRQNAFITQTRVFDRADELKADLEQNIEKLKAEVTRFEIYRNTMDDLNLKYEKVTHLEEEATQKIARFMGERKNIEILENDFAKLSVLSESMDKKLVELASADDELQRYQVQIRRIEESIADVNTRYDRLEKKGTVLDQTVQSIDAAFEDLKTVEKDIKSVQSKLYTIPPELQDIQEKMEYLISNQEKAEKAREQLDTIDELLGELEGRIEKLHNAREWLAGTETRLQDISKNSENQLKLLADLVKTEKPVNKTEGATTVGTRENVLKLFRSGWTQDAIANALNLSQGEVQLILELAEK</sequence>